<dbReference type="Pfam" id="PF12804">
    <property type="entry name" value="NTP_transf_3"/>
    <property type="match status" value="1"/>
</dbReference>
<evidence type="ECO:0000313" key="11">
    <source>
        <dbReference type="Proteomes" id="UP000177583"/>
    </source>
</evidence>
<dbReference type="Proteomes" id="UP000177583">
    <property type="component" value="Unassembled WGS sequence"/>
</dbReference>
<evidence type="ECO:0000256" key="7">
    <source>
        <dbReference type="ARBA" id="ARBA00023150"/>
    </source>
</evidence>
<keyword evidence="2" id="KW-0808">Transferase</keyword>
<dbReference type="InterPro" id="IPR013482">
    <property type="entry name" value="Molybde_CF_guanTrfase"/>
</dbReference>
<evidence type="ECO:0000256" key="4">
    <source>
        <dbReference type="ARBA" id="ARBA00022741"/>
    </source>
</evidence>
<dbReference type="GO" id="GO:0046872">
    <property type="term" value="F:metal ion binding"/>
    <property type="evidence" value="ECO:0007669"/>
    <property type="project" value="UniProtKB-KW"/>
</dbReference>
<dbReference type="Gene3D" id="3.90.550.10">
    <property type="entry name" value="Spore Coat Polysaccharide Biosynthesis Protein SpsA, Chain A"/>
    <property type="match status" value="1"/>
</dbReference>
<keyword evidence="1" id="KW-0963">Cytoplasm</keyword>
<keyword evidence="6" id="KW-0342">GTP-binding</keyword>
<dbReference type="GO" id="GO:0005525">
    <property type="term" value="F:GTP binding"/>
    <property type="evidence" value="ECO:0007669"/>
    <property type="project" value="UniProtKB-KW"/>
</dbReference>
<organism evidence="10 11">
    <name type="scientific">Candidatus Lambdaproteobacteria bacterium RIFOXYD2_FULL_56_26</name>
    <dbReference type="NCBI Taxonomy" id="1817773"/>
    <lineage>
        <taxon>Bacteria</taxon>
        <taxon>Pseudomonadati</taxon>
        <taxon>Pseudomonadota</taxon>
        <taxon>Candidatus Lambdaproteobacteria</taxon>
    </lineage>
</organism>
<keyword evidence="7" id="KW-0501">Molybdenum cofactor biosynthesis</keyword>
<evidence type="ECO:0000256" key="1">
    <source>
        <dbReference type="ARBA" id="ARBA00022490"/>
    </source>
</evidence>
<comment type="caution">
    <text evidence="10">The sequence shown here is derived from an EMBL/GenBank/DDBJ whole genome shotgun (WGS) entry which is preliminary data.</text>
</comment>
<proteinExistence type="predicted"/>
<dbReference type="InterPro" id="IPR025877">
    <property type="entry name" value="MobA-like_NTP_Trfase"/>
</dbReference>
<keyword evidence="4" id="KW-0547">Nucleotide-binding</keyword>
<protein>
    <recommendedName>
        <fullName evidence="9">MobA-like NTP transferase domain-containing protein</fullName>
    </recommendedName>
</protein>
<keyword evidence="3" id="KW-0479">Metal-binding</keyword>
<dbReference type="InterPro" id="IPR029044">
    <property type="entry name" value="Nucleotide-diphossugar_trans"/>
</dbReference>
<reference evidence="10 11" key="1">
    <citation type="journal article" date="2016" name="Nat. Commun.">
        <title>Thousands of microbial genomes shed light on interconnected biogeochemical processes in an aquifer system.</title>
        <authorList>
            <person name="Anantharaman K."/>
            <person name="Brown C.T."/>
            <person name="Hug L.A."/>
            <person name="Sharon I."/>
            <person name="Castelle C.J."/>
            <person name="Probst A.J."/>
            <person name="Thomas B.C."/>
            <person name="Singh A."/>
            <person name="Wilkins M.J."/>
            <person name="Karaoz U."/>
            <person name="Brodie E.L."/>
            <person name="Williams K.H."/>
            <person name="Hubbard S.S."/>
            <person name="Banfield J.F."/>
        </authorList>
    </citation>
    <scope>NUCLEOTIDE SEQUENCE [LARGE SCALE GENOMIC DNA]</scope>
</reference>
<dbReference type="GO" id="GO:0006777">
    <property type="term" value="P:Mo-molybdopterin cofactor biosynthetic process"/>
    <property type="evidence" value="ECO:0007669"/>
    <property type="project" value="UniProtKB-KW"/>
</dbReference>
<evidence type="ECO:0000256" key="8">
    <source>
        <dbReference type="SAM" id="MobiDB-lite"/>
    </source>
</evidence>
<keyword evidence="5" id="KW-0460">Magnesium</keyword>
<name>A0A1F6H0R7_9PROT</name>
<dbReference type="GO" id="GO:0016779">
    <property type="term" value="F:nucleotidyltransferase activity"/>
    <property type="evidence" value="ECO:0007669"/>
    <property type="project" value="TreeGrafter"/>
</dbReference>
<evidence type="ECO:0000256" key="6">
    <source>
        <dbReference type="ARBA" id="ARBA00023134"/>
    </source>
</evidence>
<feature type="domain" description="MobA-like NTP transferase" evidence="9">
    <location>
        <begin position="4"/>
        <end position="176"/>
    </location>
</feature>
<dbReference type="SUPFAM" id="SSF53448">
    <property type="entry name" value="Nucleotide-diphospho-sugar transferases"/>
    <property type="match status" value="1"/>
</dbReference>
<dbReference type="PANTHER" id="PTHR19136">
    <property type="entry name" value="MOLYBDENUM COFACTOR GUANYLYLTRANSFERASE"/>
    <property type="match status" value="1"/>
</dbReference>
<dbReference type="PANTHER" id="PTHR19136:SF81">
    <property type="entry name" value="MOLYBDENUM COFACTOR GUANYLYLTRANSFERASE"/>
    <property type="match status" value="1"/>
</dbReference>
<feature type="region of interest" description="Disordered" evidence="8">
    <location>
        <begin position="186"/>
        <end position="207"/>
    </location>
</feature>
<evidence type="ECO:0000256" key="2">
    <source>
        <dbReference type="ARBA" id="ARBA00022679"/>
    </source>
</evidence>
<evidence type="ECO:0000313" key="10">
    <source>
        <dbReference type="EMBL" id="OGH03894.1"/>
    </source>
</evidence>
<sequence>MAGGILLAGGASKRMGQDKAGFVYEGKSLLRRVGEAALPLLDELWVVLSPTQPPQLRQELQSPKVHYLTDPNPHLGPLYALAQAQKALVQSHPGPTLDSEPVLVLSCDLPFLTTQFLAELFALWRQTSTTTTTATIATAQNGPYPNPLLAIYPAPALAAAEKLWAKGRQDAKALFGSYPLAPLKDRPEARGVNQRGEFGVSDITTES</sequence>
<evidence type="ECO:0000256" key="3">
    <source>
        <dbReference type="ARBA" id="ARBA00022723"/>
    </source>
</evidence>
<dbReference type="CDD" id="cd02503">
    <property type="entry name" value="MobA"/>
    <property type="match status" value="1"/>
</dbReference>
<evidence type="ECO:0000259" key="9">
    <source>
        <dbReference type="Pfam" id="PF12804"/>
    </source>
</evidence>
<accession>A0A1F6H0R7</accession>
<evidence type="ECO:0000256" key="5">
    <source>
        <dbReference type="ARBA" id="ARBA00022842"/>
    </source>
</evidence>
<dbReference type="AlphaFoldDB" id="A0A1F6H0R7"/>
<dbReference type="EMBL" id="MFNF01000010">
    <property type="protein sequence ID" value="OGH03894.1"/>
    <property type="molecule type" value="Genomic_DNA"/>
</dbReference>
<gene>
    <name evidence="10" type="ORF">A2557_11690</name>
</gene>